<reference evidence="2 3" key="1">
    <citation type="submission" date="2024-01" db="EMBL/GenBank/DDBJ databases">
        <title>The genomes of 5 underutilized Papilionoideae crops provide insights into root nodulation and disease resistanc.</title>
        <authorList>
            <person name="Jiang F."/>
        </authorList>
    </citation>
    <scope>NUCLEOTIDE SEQUENCE [LARGE SCALE GENOMIC DNA]</scope>
    <source>
        <strain evidence="2">LVBAO_FW01</strain>
        <tissue evidence="2">Leaves</tissue>
    </source>
</reference>
<keyword evidence="3" id="KW-1185">Reference proteome</keyword>
<sequence length="78" mass="8689">MTNSGTADHRTRRIPNSTLNRIPFALVELISYPRSLGLKDTSIDETNSTRHGDSGQLEGVQNRGGVRQVFKSYFLGRP</sequence>
<accession>A0AAN9MT59</accession>
<feature type="region of interest" description="Disordered" evidence="1">
    <location>
        <begin position="43"/>
        <end position="62"/>
    </location>
</feature>
<dbReference type="Proteomes" id="UP001367508">
    <property type="component" value="Unassembled WGS sequence"/>
</dbReference>
<organism evidence="2 3">
    <name type="scientific">Canavalia gladiata</name>
    <name type="common">Sword bean</name>
    <name type="synonym">Dolichos gladiatus</name>
    <dbReference type="NCBI Taxonomy" id="3824"/>
    <lineage>
        <taxon>Eukaryota</taxon>
        <taxon>Viridiplantae</taxon>
        <taxon>Streptophyta</taxon>
        <taxon>Embryophyta</taxon>
        <taxon>Tracheophyta</taxon>
        <taxon>Spermatophyta</taxon>
        <taxon>Magnoliopsida</taxon>
        <taxon>eudicotyledons</taxon>
        <taxon>Gunneridae</taxon>
        <taxon>Pentapetalae</taxon>
        <taxon>rosids</taxon>
        <taxon>fabids</taxon>
        <taxon>Fabales</taxon>
        <taxon>Fabaceae</taxon>
        <taxon>Papilionoideae</taxon>
        <taxon>50 kb inversion clade</taxon>
        <taxon>NPAAA clade</taxon>
        <taxon>indigoferoid/millettioid clade</taxon>
        <taxon>Phaseoleae</taxon>
        <taxon>Canavalia</taxon>
    </lineage>
</organism>
<comment type="caution">
    <text evidence="2">The sequence shown here is derived from an EMBL/GenBank/DDBJ whole genome shotgun (WGS) entry which is preliminary data.</text>
</comment>
<evidence type="ECO:0000313" key="2">
    <source>
        <dbReference type="EMBL" id="KAK7360565.1"/>
    </source>
</evidence>
<evidence type="ECO:0000256" key="1">
    <source>
        <dbReference type="SAM" id="MobiDB-lite"/>
    </source>
</evidence>
<protein>
    <submittedName>
        <fullName evidence="2">Uncharacterized protein</fullName>
    </submittedName>
</protein>
<name>A0AAN9MT59_CANGL</name>
<proteinExistence type="predicted"/>
<evidence type="ECO:0000313" key="3">
    <source>
        <dbReference type="Proteomes" id="UP001367508"/>
    </source>
</evidence>
<dbReference type="AlphaFoldDB" id="A0AAN9MT59"/>
<dbReference type="EMBL" id="JAYMYQ010000001">
    <property type="protein sequence ID" value="KAK7360565.1"/>
    <property type="molecule type" value="Genomic_DNA"/>
</dbReference>
<gene>
    <name evidence="2" type="ORF">VNO77_02571</name>
</gene>